<dbReference type="Gene3D" id="3.40.50.1460">
    <property type="match status" value="1"/>
</dbReference>
<feature type="domain" description="Caspase family p10" evidence="9">
    <location>
        <begin position="213"/>
        <end position="308"/>
    </location>
</feature>
<dbReference type="OrthoDB" id="6116485at2759"/>
<feature type="compositionally biased region" description="Polar residues" evidence="8">
    <location>
        <begin position="13"/>
        <end position="31"/>
    </location>
</feature>
<name>A0A9N9MM22_9CUCU</name>
<dbReference type="InterPro" id="IPR029030">
    <property type="entry name" value="Caspase-like_dom_sf"/>
</dbReference>
<dbReference type="SMART" id="SM00115">
    <property type="entry name" value="CASc"/>
    <property type="match status" value="1"/>
</dbReference>
<keyword evidence="3" id="KW-0053">Apoptosis</keyword>
<evidence type="ECO:0000259" key="10">
    <source>
        <dbReference type="PROSITE" id="PS50208"/>
    </source>
</evidence>
<dbReference type="PANTHER" id="PTHR48169">
    <property type="entry name" value="DED DOMAIN-CONTAINING PROTEIN"/>
    <property type="match status" value="1"/>
</dbReference>
<proteinExistence type="inferred from homology"/>
<dbReference type="SUPFAM" id="SSF52129">
    <property type="entry name" value="Caspase-like"/>
    <property type="match status" value="1"/>
</dbReference>
<keyword evidence="5" id="KW-0788">Thiol protease</keyword>
<dbReference type="PANTHER" id="PTHR48169:SF7">
    <property type="entry name" value="CASPASE 10"/>
    <property type="match status" value="1"/>
</dbReference>
<dbReference type="InterPro" id="IPR002138">
    <property type="entry name" value="Pept_C14_p10"/>
</dbReference>
<evidence type="ECO:0000256" key="8">
    <source>
        <dbReference type="SAM" id="MobiDB-lite"/>
    </source>
</evidence>
<dbReference type="InterPro" id="IPR001309">
    <property type="entry name" value="Pept_C14_p20"/>
</dbReference>
<sequence length="309" mass="35765">MDEVDGNCLGKMQESNENMQESNGNNSPLVEAINNNYNETETSQAEAAIGPTDNYYKMDHEYRGLLIIFNQETFNKDTNQAPRTGTDEDVRKIQNCFTALGFVVHPYKDMTLEQIRQHIRKYVLHDYYHKKRDCFAIFVLTHGNKDELWAKDTYYDPAVELWGQFTSDKCPSLAGKPKLFFLQACQGQNFDYGIKLELPRLKQPGYTEFDGHFSYNLPVNADFLIFYATYEGYYAFRNDVTGSPWVTILCQELQKHHKNSDILTILTFVNRRLAIEYSSNNSSESSKDGKKQISYFKSSLIRLLVFGEK</sequence>
<dbReference type="EMBL" id="OU892280">
    <property type="protein sequence ID" value="CAG9767465.1"/>
    <property type="molecule type" value="Genomic_DNA"/>
</dbReference>
<keyword evidence="2" id="KW-0645">Protease</keyword>
<evidence type="ECO:0000256" key="1">
    <source>
        <dbReference type="ARBA" id="ARBA00010134"/>
    </source>
</evidence>
<comment type="similarity">
    <text evidence="1 7">Belongs to the peptidase C14A family.</text>
</comment>
<evidence type="ECO:0000256" key="3">
    <source>
        <dbReference type="ARBA" id="ARBA00022703"/>
    </source>
</evidence>
<dbReference type="GO" id="GO:0004197">
    <property type="term" value="F:cysteine-type endopeptidase activity"/>
    <property type="evidence" value="ECO:0007669"/>
    <property type="project" value="InterPro"/>
</dbReference>
<organism evidence="11 12">
    <name type="scientific">Ceutorhynchus assimilis</name>
    <name type="common">cabbage seed weevil</name>
    <dbReference type="NCBI Taxonomy" id="467358"/>
    <lineage>
        <taxon>Eukaryota</taxon>
        <taxon>Metazoa</taxon>
        <taxon>Ecdysozoa</taxon>
        <taxon>Arthropoda</taxon>
        <taxon>Hexapoda</taxon>
        <taxon>Insecta</taxon>
        <taxon>Pterygota</taxon>
        <taxon>Neoptera</taxon>
        <taxon>Endopterygota</taxon>
        <taxon>Coleoptera</taxon>
        <taxon>Polyphaga</taxon>
        <taxon>Cucujiformia</taxon>
        <taxon>Curculionidae</taxon>
        <taxon>Ceutorhynchinae</taxon>
        <taxon>Ceutorhynchus</taxon>
    </lineage>
</organism>
<keyword evidence="12" id="KW-1185">Reference proteome</keyword>
<dbReference type="GO" id="GO:0043067">
    <property type="term" value="P:regulation of programmed cell death"/>
    <property type="evidence" value="ECO:0007669"/>
    <property type="project" value="UniProtKB-ARBA"/>
</dbReference>
<dbReference type="GO" id="GO:0051604">
    <property type="term" value="P:protein maturation"/>
    <property type="evidence" value="ECO:0007669"/>
    <property type="project" value="UniProtKB-ARBA"/>
</dbReference>
<dbReference type="PROSITE" id="PS50208">
    <property type="entry name" value="CASPASE_P20"/>
    <property type="match status" value="1"/>
</dbReference>
<dbReference type="GO" id="GO:0006508">
    <property type="term" value="P:proteolysis"/>
    <property type="evidence" value="ECO:0007669"/>
    <property type="project" value="UniProtKB-KW"/>
</dbReference>
<dbReference type="CDD" id="cd00032">
    <property type="entry name" value="CASc"/>
    <property type="match status" value="1"/>
</dbReference>
<dbReference type="InterPro" id="IPR015917">
    <property type="entry name" value="Pept_C14A"/>
</dbReference>
<evidence type="ECO:0000256" key="5">
    <source>
        <dbReference type="ARBA" id="ARBA00022807"/>
    </source>
</evidence>
<gene>
    <name evidence="11" type="ORF">CEUTPL_LOCUS8030</name>
</gene>
<dbReference type="AlphaFoldDB" id="A0A9N9MM22"/>
<protein>
    <submittedName>
        <fullName evidence="11">Uncharacterized protein</fullName>
    </submittedName>
</protein>
<evidence type="ECO:0000256" key="7">
    <source>
        <dbReference type="RuleBase" id="RU003971"/>
    </source>
</evidence>
<evidence type="ECO:0000259" key="9">
    <source>
        <dbReference type="PROSITE" id="PS50207"/>
    </source>
</evidence>
<evidence type="ECO:0000313" key="11">
    <source>
        <dbReference type="EMBL" id="CAG9767465.1"/>
    </source>
</evidence>
<dbReference type="InterPro" id="IPR011600">
    <property type="entry name" value="Pept_C14_caspase"/>
</dbReference>
<keyword evidence="6" id="KW-0865">Zymogen</keyword>
<evidence type="ECO:0000256" key="6">
    <source>
        <dbReference type="ARBA" id="ARBA00023145"/>
    </source>
</evidence>
<evidence type="ECO:0000313" key="12">
    <source>
        <dbReference type="Proteomes" id="UP001152799"/>
    </source>
</evidence>
<dbReference type="PROSITE" id="PS50207">
    <property type="entry name" value="CASPASE_P10"/>
    <property type="match status" value="1"/>
</dbReference>
<dbReference type="PROSITE" id="PS01121">
    <property type="entry name" value="CASPASE_HIS"/>
    <property type="match status" value="1"/>
</dbReference>
<reference evidence="11" key="1">
    <citation type="submission" date="2022-01" db="EMBL/GenBank/DDBJ databases">
        <authorList>
            <person name="King R."/>
        </authorList>
    </citation>
    <scope>NUCLEOTIDE SEQUENCE</scope>
</reference>
<dbReference type="Pfam" id="PF00656">
    <property type="entry name" value="Peptidase_C14"/>
    <property type="match status" value="1"/>
</dbReference>
<dbReference type="InterPro" id="IPR033139">
    <property type="entry name" value="Caspase_cys_AS"/>
</dbReference>
<dbReference type="Proteomes" id="UP001152799">
    <property type="component" value="Chromosome 4"/>
</dbReference>
<dbReference type="PRINTS" id="PR00376">
    <property type="entry name" value="IL1BCENZYME"/>
</dbReference>
<dbReference type="InterPro" id="IPR016129">
    <property type="entry name" value="Caspase_his_AS"/>
</dbReference>
<dbReference type="GO" id="GO:0006915">
    <property type="term" value="P:apoptotic process"/>
    <property type="evidence" value="ECO:0007669"/>
    <property type="project" value="UniProtKB-KW"/>
</dbReference>
<feature type="region of interest" description="Disordered" evidence="8">
    <location>
        <begin position="1"/>
        <end position="31"/>
    </location>
</feature>
<dbReference type="PROSITE" id="PS01122">
    <property type="entry name" value="CASPASE_CYS"/>
    <property type="match status" value="1"/>
</dbReference>
<keyword evidence="4" id="KW-0378">Hydrolase</keyword>
<evidence type="ECO:0000256" key="4">
    <source>
        <dbReference type="ARBA" id="ARBA00022801"/>
    </source>
</evidence>
<feature type="domain" description="Caspase family p20" evidence="10">
    <location>
        <begin position="62"/>
        <end position="189"/>
    </location>
</feature>
<accession>A0A9N9MM22</accession>
<evidence type="ECO:0000256" key="2">
    <source>
        <dbReference type="ARBA" id="ARBA00022670"/>
    </source>
</evidence>
<dbReference type="GO" id="GO:0005737">
    <property type="term" value="C:cytoplasm"/>
    <property type="evidence" value="ECO:0007669"/>
    <property type="project" value="UniProtKB-ARBA"/>
</dbReference>